<feature type="domain" description="Deacetylase sirtuin-type" evidence="3">
    <location>
        <begin position="1"/>
        <end position="247"/>
    </location>
</feature>
<keyword evidence="1" id="KW-0808">Transferase</keyword>
<dbReference type="AlphaFoldDB" id="A0A644XMJ8"/>
<keyword evidence="4" id="KW-0378">Hydrolase</keyword>
<protein>
    <submittedName>
        <fullName evidence="4">NAD-dependent protein deacetylase</fullName>
        <ecNumber evidence="4">3.5.1.-</ecNumber>
    </submittedName>
</protein>
<evidence type="ECO:0000256" key="2">
    <source>
        <dbReference type="ARBA" id="ARBA00023027"/>
    </source>
</evidence>
<dbReference type="PANTHER" id="PTHR11085">
    <property type="entry name" value="NAD-DEPENDENT PROTEIN DEACYLASE SIRTUIN-5, MITOCHONDRIAL-RELATED"/>
    <property type="match status" value="1"/>
</dbReference>
<name>A0A644XMJ8_9ZZZZ</name>
<evidence type="ECO:0000313" key="4">
    <source>
        <dbReference type="EMBL" id="MPM15493.1"/>
    </source>
</evidence>
<dbReference type="Gene3D" id="3.40.50.1220">
    <property type="entry name" value="TPP-binding domain"/>
    <property type="match status" value="1"/>
</dbReference>
<gene>
    <name evidence="4" type="primary">cobB_13</name>
    <name evidence="4" type="ORF">SDC9_61864</name>
</gene>
<dbReference type="GO" id="GO:0070403">
    <property type="term" value="F:NAD+ binding"/>
    <property type="evidence" value="ECO:0007669"/>
    <property type="project" value="InterPro"/>
</dbReference>
<evidence type="ECO:0000256" key="1">
    <source>
        <dbReference type="ARBA" id="ARBA00022679"/>
    </source>
</evidence>
<dbReference type="Pfam" id="PF02146">
    <property type="entry name" value="SIR2"/>
    <property type="match status" value="1"/>
</dbReference>
<dbReference type="GO" id="GO:0016787">
    <property type="term" value="F:hydrolase activity"/>
    <property type="evidence" value="ECO:0007669"/>
    <property type="project" value="UniProtKB-KW"/>
</dbReference>
<dbReference type="EMBL" id="VSSQ01002452">
    <property type="protein sequence ID" value="MPM15493.1"/>
    <property type="molecule type" value="Genomic_DNA"/>
</dbReference>
<dbReference type="CDD" id="cd01407">
    <property type="entry name" value="SIR2-fam"/>
    <property type="match status" value="1"/>
</dbReference>
<dbReference type="GO" id="GO:0017136">
    <property type="term" value="F:histone deacetylase activity, NAD-dependent"/>
    <property type="evidence" value="ECO:0007669"/>
    <property type="project" value="TreeGrafter"/>
</dbReference>
<reference evidence="4" key="1">
    <citation type="submission" date="2019-08" db="EMBL/GenBank/DDBJ databases">
        <authorList>
            <person name="Kucharzyk K."/>
            <person name="Murdoch R.W."/>
            <person name="Higgins S."/>
            <person name="Loffler F."/>
        </authorList>
    </citation>
    <scope>NUCLEOTIDE SEQUENCE</scope>
</reference>
<accession>A0A644XMJ8</accession>
<dbReference type="InterPro" id="IPR026591">
    <property type="entry name" value="Sirtuin_cat_small_dom_sf"/>
</dbReference>
<dbReference type="InterPro" id="IPR003000">
    <property type="entry name" value="Sirtuin"/>
</dbReference>
<dbReference type="NCBIfam" id="NF001753">
    <property type="entry name" value="PRK00481.1-3"/>
    <property type="match status" value="1"/>
</dbReference>
<keyword evidence="2" id="KW-0520">NAD</keyword>
<comment type="caution">
    <text evidence="4">The sequence shown here is derived from an EMBL/GenBank/DDBJ whole genome shotgun (WGS) entry which is preliminary data.</text>
</comment>
<evidence type="ECO:0000259" key="3">
    <source>
        <dbReference type="PROSITE" id="PS50305"/>
    </source>
</evidence>
<dbReference type="InterPro" id="IPR050134">
    <property type="entry name" value="NAD-dep_sirtuin_deacylases"/>
</dbReference>
<dbReference type="PANTHER" id="PTHR11085:SF10">
    <property type="entry name" value="NAD-DEPENDENT PROTEIN DEACYLASE SIRTUIN-5, MITOCHONDRIAL-RELATED"/>
    <property type="match status" value="1"/>
</dbReference>
<dbReference type="Gene3D" id="3.30.1600.10">
    <property type="entry name" value="SIR2/SIRT2 'Small Domain"/>
    <property type="match status" value="1"/>
</dbReference>
<dbReference type="SUPFAM" id="SSF52467">
    <property type="entry name" value="DHS-like NAD/FAD-binding domain"/>
    <property type="match status" value="1"/>
</dbReference>
<dbReference type="InterPro" id="IPR029035">
    <property type="entry name" value="DHS-like_NAD/FAD-binding_dom"/>
</dbReference>
<sequence>MEGGIYKAAQLIRESQKPAVFTGAGISAESGIPTFRGEDGVWKKYNPEVLELNYFYSHPLDSWKVIRELFYNFMHKAEPNAAHYALADIEKIKNKLAVITQNIDHFHQIAGNTDVIEFHGTTAHLLCEKCRQKYPADEKMLETIPPVCPSCNSVLKPDFVFFGEGIPPEAFARSFQIAASCDLMIVVGTSGEVMPANMIPQEARRNGARIIEINPDKNVFAFEPRDIYFKGKAGDILSKIVIELKQS</sequence>
<proteinExistence type="predicted"/>
<dbReference type="EC" id="3.5.1.-" evidence="4"/>
<dbReference type="PROSITE" id="PS50305">
    <property type="entry name" value="SIRTUIN"/>
    <property type="match status" value="1"/>
</dbReference>
<organism evidence="4">
    <name type="scientific">bioreactor metagenome</name>
    <dbReference type="NCBI Taxonomy" id="1076179"/>
    <lineage>
        <taxon>unclassified sequences</taxon>
        <taxon>metagenomes</taxon>
        <taxon>ecological metagenomes</taxon>
    </lineage>
</organism>
<dbReference type="InterPro" id="IPR026590">
    <property type="entry name" value="Ssirtuin_cat_dom"/>
</dbReference>